<gene>
    <name evidence="3" type="ORF">C2845_PM01G44720</name>
</gene>
<name>A0A3L6TKQ4_PANMI</name>
<dbReference type="OrthoDB" id="683185at2759"/>
<feature type="compositionally biased region" description="Basic and acidic residues" evidence="1">
    <location>
        <begin position="187"/>
        <end position="201"/>
    </location>
</feature>
<dbReference type="Proteomes" id="UP000275267">
    <property type="component" value="Unassembled WGS sequence"/>
</dbReference>
<evidence type="ECO:0000313" key="4">
    <source>
        <dbReference type="Proteomes" id="UP000275267"/>
    </source>
</evidence>
<dbReference type="PANTHER" id="PTHR33935">
    <property type="entry name" value="OS10G0148100 PROTEIN"/>
    <property type="match status" value="1"/>
</dbReference>
<evidence type="ECO:0000313" key="3">
    <source>
        <dbReference type="EMBL" id="RLN40085.1"/>
    </source>
</evidence>
<feature type="signal peptide" evidence="2">
    <location>
        <begin position="1"/>
        <end position="21"/>
    </location>
</feature>
<comment type="caution">
    <text evidence="3">The sequence shown here is derived from an EMBL/GenBank/DDBJ whole genome shotgun (WGS) entry which is preliminary data.</text>
</comment>
<organism evidence="3 4">
    <name type="scientific">Panicum miliaceum</name>
    <name type="common">Proso millet</name>
    <name type="synonym">Broomcorn millet</name>
    <dbReference type="NCBI Taxonomy" id="4540"/>
    <lineage>
        <taxon>Eukaryota</taxon>
        <taxon>Viridiplantae</taxon>
        <taxon>Streptophyta</taxon>
        <taxon>Embryophyta</taxon>
        <taxon>Tracheophyta</taxon>
        <taxon>Spermatophyta</taxon>
        <taxon>Magnoliopsida</taxon>
        <taxon>Liliopsida</taxon>
        <taxon>Poales</taxon>
        <taxon>Poaceae</taxon>
        <taxon>PACMAD clade</taxon>
        <taxon>Panicoideae</taxon>
        <taxon>Panicodae</taxon>
        <taxon>Paniceae</taxon>
        <taxon>Panicinae</taxon>
        <taxon>Panicum</taxon>
        <taxon>Panicum sect. Panicum</taxon>
    </lineage>
</organism>
<reference evidence="4" key="1">
    <citation type="journal article" date="2019" name="Nat. Commun.">
        <title>The genome of broomcorn millet.</title>
        <authorList>
            <person name="Zou C."/>
            <person name="Miki D."/>
            <person name="Li D."/>
            <person name="Tang Q."/>
            <person name="Xiao L."/>
            <person name="Rajput S."/>
            <person name="Deng P."/>
            <person name="Jia W."/>
            <person name="Huang R."/>
            <person name="Zhang M."/>
            <person name="Sun Y."/>
            <person name="Hu J."/>
            <person name="Fu X."/>
            <person name="Schnable P.S."/>
            <person name="Li F."/>
            <person name="Zhang H."/>
            <person name="Feng B."/>
            <person name="Zhu X."/>
            <person name="Liu R."/>
            <person name="Schnable J.C."/>
            <person name="Zhu J.-K."/>
            <person name="Zhang H."/>
        </authorList>
    </citation>
    <scope>NUCLEOTIDE SEQUENCE [LARGE SCALE GENOMIC DNA]</scope>
</reference>
<feature type="region of interest" description="Disordered" evidence="1">
    <location>
        <begin position="182"/>
        <end position="203"/>
    </location>
</feature>
<dbReference type="Pfam" id="PF01190">
    <property type="entry name" value="Pollen_Ole_e_1"/>
    <property type="match status" value="1"/>
</dbReference>
<dbReference type="EMBL" id="PQIB02000001">
    <property type="protein sequence ID" value="RLN40085.1"/>
    <property type="molecule type" value="Genomic_DNA"/>
</dbReference>
<evidence type="ECO:0000256" key="1">
    <source>
        <dbReference type="SAM" id="MobiDB-lite"/>
    </source>
</evidence>
<protein>
    <submittedName>
        <fullName evidence="3">Proline-rich protein 4-like</fullName>
    </submittedName>
</protein>
<sequence>MAGRMLLGVCAMLMAIAVANAAEGQVASVVVGLARCADCTRKNMKAETAFKGLQVAIKCKNSNGEYETRAVSELQSSGAFSVPLAADLHGADCHAQLHSAANAPCPGQEPSKIAPMSDGTFVAIPGKTHYPSAECASAFLDWRSPGEVTGDPRDALKSKVRRQMETASAKLSVKAMASQVGGPCGGRAKDLKTSRLGGRSDTRHHRVAWRPSGDGRFGWFGPQNRGHIQCGRIGGVEDAWRHRKACVEAKQSCEGDASVR</sequence>
<dbReference type="STRING" id="4540.A0A3L6TKQ4"/>
<keyword evidence="4" id="KW-1185">Reference proteome</keyword>
<proteinExistence type="predicted"/>
<keyword evidence="2" id="KW-0732">Signal</keyword>
<evidence type="ECO:0000256" key="2">
    <source>
        <dbReference type="SAM" id="SignalP"/>
    </source>
</evidence>
<feature type="chain" id="PRO_5018002966" evidence="2">
    <location>
        <begin position="22"/>
        <end position="260"/>
    </location>
</feature>
<accession>A0A3L6TKQ4</accession>
<dbReference type="PANTHER" id="PTHR33935:SF25">
    <property type="entry name" value="PROLINE-RICH PROTEIN"/>
    <property type="match status" value="1"/>
</dbReference>
<dbReference type="AlphaFoldDB" id="A0A3L6TKQ4"/>